<feature type="region of interest" description="Disordered" evidence="1">
    <location>
        <begin position="115"/>
        <end position="141"/>
    </location>
</feature>
<accession>A0A182I9K3</accession>
<keyword evidence="3" id="KW-1185">Reference proteome</keyword>
<dbReference type="EnsemblMetazoa" id="AARA010263-RA">
    <property type="protein sequence ID" value="AARA010263-PA"/>
    <property type="gene ID" value="AARA010263"/>
</dbReference>
<dbReference type="VEuPathDB" id="VectorBase:AARA010263"/>
<evidence type="ECO:0000313" key="3">
    <source>
        <dbReference type="Proteomes" id="UP000075840"/>
    </source>
</evidence>
<name>A0A182I9K3_ANOAR</name>
<organism evidence="2 3">
    <name type="scientific">Anopheles arabiensis</name>
    <name type="common">Mosquito</name>
    <dbReference type="NCBI Taxonomy" id="7173"/>
    <lineage>
        <taxon>Eukaryota</taxon>
        <taxon>Metazoa</taxon>
        <taxon>Ecdysozoa</taxon>
        <taxon>Arthropoda</taxon>
        <taxon>Hexapoda</taxon>
        <taxon>Insecta</taxon>
        <taxon>Pterygota</taxon>
        <taxon>Neoptera</taxon>
        <taxon>Endopterygota</taxon>
        <taxon>Diptera</taxon>
        <taxon>Nematocera</taxon>
        <taxon>Culicoidea</taxon>
        <taxon>Culicidae</taxon>
        <taxon>Anophelinae</taxon>
        <taxon>Anopheles</taxon>
    </lineage>
</organism>
<reference evidence="2" key="1">
    <citation type="submission" date="2022-08" db="UniProtKB">
        <authorList>
            <consortium name="EnsemblMetazoa"/>
        </authorList>
    </citation>
    <scope>IDENTIFICATION</scope>
    <source>
        <strain evidence="2">Dongola</strain>
    </source>
</reference>
<dbReference type="Proteomes" id="UP000075840">
    <property type="component" value="Unassembled WGS sequence"/>
</dbReference>
<evidence type="ECO:0000256" key="1">
    <source>
        <dbReference type="SAM" id="MobiDB-lite"/>
    </source>
</evidence>
<dbReference type="AlphaFoldDB" id="A0A182I9K3"/>
<dbReference type="EMBL" id="APCN01000987">
    <property type="status" value="NOT_ANNOTATED_CDS"/>
    <property type="molecule type" value="Genomic_DNA"/>
</dbReference>
<sequence>MTELETEVGEAGLSLAERWGDELTELETTPTAYSCESWRVSSSVLSELFTSSSMSIETTAPMPPSRCVCCRWSSERLVRKPAASHLRIMPLAGPDPELMFVLAVSSPLLMSPVPPLPPPPPPQPPFEECSVTEPAPYRNTC</sequence>
<evidence type="ECO:0000313" key="2">
    <source>
        <dbReference type="EnsemblMetazoa" id="AARA010263-PA"/>
    </source>
</evidence>
<proteinExistence type="predicted"/>
<feature type="compositionally biased region" description="Pro residues" evidence="1">
    <location>
        <begin position="115"/>
        <end position="125"/>
    </location>
</feature>
<protein>
    <submittedName>
        <fullName evidence="2">Uncharacterized protein</fullName>
    </submittedName>
</protein>